<dbReference type="EMBL" id="BAAALF010000106">
    <property type="protein sequence ID" value="GAA1253880.1"/>
    <property type="molecule type" value="Genomic_DNA"/>
</dbReference>
<gene>
    <name evidence="2" type="ORF">GCM10009665_50690</name>
</gene>
<feature type="compositionally biased region" description="Gly residues" evidence="1">
    <location>
        <begin position="57"/>
        <end position="75"/>
    </location>
</feature>
<evidence type="ECO:0000313" key="2">
    <source>
        <dbReference type="EMBL" id="GAA1253880.1"/>
    </source>
</evidence>
<feature type="region of interest" description="Disordered" evidence="1">
    <location>
        <begin position="1"/>
        <end position="29"/>
    </location>
</feature>
<dbReference type="RefSeq" id="WP_344444280.1">
    <property type="nucleotide sequence ID" value="NZ_BAAALF010000106.1"/>
</dbReference>
<organism evidence="2 3">
    <name type="scientific">Kitasatospora nipponensis</name>
    <dbReference type="NCBI Taxonomy" id="258049"/>
    <lineage>
        <taxon>Bacteria</taxon>
        <taxon>Bacillati</taxon>
        <taxon>Actinomycetota</taxon>
        <taxon>Actinomycetes</taxon>
        <taxon>Kitasatosporales</taxon>
        <taxon>Streptomycetaceae</taxon>
        <taxon>Kitasatospora</taxon>
    </lineage>
</organism>
<reference evidence="3" key="1">
    <citation type="journal article" date="2019" name="Int. J. Syst. Evol. Microbiol.">
        <title>The Global Catalogue of Microorganisms (GCM) 10K type strain sequencing project: providing services to taxonomists for standard genome sequencing and annotation.</title>
        <authorList>
            <consortium name="The Broad Institute Genomics Platform"/>
            <consortium name="The Broad Institute Genome Sequencing Center for Infectious Disease"/>
            <person name="Wu L."/>
            <person name="Ma J."/>
        </authorList>
    </citation>
    <scope>NUCLEOTIDE SEQUENCE [LARGE SCALE GENOMIC DNA]</scope>
    <source>
        <strain evidence="3">JCM 13004</strain>
    </source>
</reference>
<evidence type="ECO:0000313" key="3">
    <source>
        <dbReference type="Proteomes" id="UP001500037"/>
    </source>
</evidence>
<feature type="compositionally biased region" description="Low complexity" evidence="1">
    <location>
        <begin position="76"/>
        <end position="119"/>
    </location>
</feature>
<dbReference type="InterPro" id="IPR006311">
    <property type="entry name" value="TAT_signal"/>
</dbReference>
<proteinExistence type="predicted"/>
<dbReference type="Proteomes" id="UP001500037">
    <property type="component" value="Unassembled WGS sequence"/>
</dbReference>
<comment type="caution">
    <text evidence="2">The sequence shown here is derived from an EMBL/GenBank/DDBJ whole genome shotgun (WGS) entry which is preliminary data.</text>
</comment>
<evidence type="ECO:0008006" key="4">
    <source>
        <dbReference type="Google" id="ProtNLM"/>
    </source>
</evidence>
<protein>
    <recommendedName>
        <fullName evidence="4">Extensin-like C-terminal domain-containing protein</fullName>
    </recommendedName>
</protein>
<dbReference type="PROSITE" id="PS51318">
    <property type="entry name" value="TAT"/>
    <property type="match status" value="1"/>
</dbReference>
<keyword evidence="3" id="KW-1185">Reference proteome</keyword>
<evidence type="ECO:0000256" key="1">
    <source>
        <dbReference type="SAM" id="MobiDB-lite"/>
    </source>
</evidence>
<accession>A0ABP4HCP2</accession>
<name>A0ABP4HCP2_9ACTN</name>
<feature type="region of interest" description="Disordered" evidence="1">
    <location>
        <begin position="57"/>
        <end position="120"/>
    </location>
</feature>
<sequence>MAEETRAAGAAHRRPPAAPATGVVDGETPCGPAVSRRRLLAGTVGALGALALAGCGGSGGTGGGSSSSAAGGGTTGASAQESSPTTASTGASTGASTSASTTGSTTALPATTPWLPGPGEVQPDVKLRAVQLVEALGAWPPGGAGVVAARARVAALGGLDPALADQAGPLLGTAESAALQVVDAQYGGILTDSASVLVVCDQWTADGAGSAPVAGGTTVDVRLSAASPRWNVTALHPAAPGPPAGSLSTAATRVLAQPRIELPPAALADVRSGAVHDSVLQAMLTLAQDYTISVSVVRSGHPLDVFGTDRPSDHPLGRAFDVWRIDGHTVVDPATPTDLVDGFMRAAAAAGSYNVGGPRQLSGGATANQFFTDATHHDHVHIGFTG</sequence>